<evidence type="ECO:0000259" key="5">
    <source>
        <dbReference type="Pfam" id="PF04734"/>
    </source>
</evidence>
<dbReference type="Proteomes" id="UP001589718">
    <property type="component" value="Unassembled WGS sequence"/>
</dbReference>
<comment type="similarity">
    <text evidence="1 3">Belongs to the neutral ceramidase family.</text>
</comment>
<organism evidence="7 8">
    <name type="scientific">Streptomyces cremeus</name>
    <dbReference type="NCBI Taxonomy" id="66881"/>
    <lineage>
        <taxon>Bacteria</taxon>
        <taxon>Bacillati</taxon>
        <taxon>Actinomycetota</taxon>
        <taxon>Actinomycetes</taxon>
        <taxon>Kitasatosporales</taxon>
        <taxon>Streptomycetaceae</taxon>
        <taxon>Streptomyces</taxon>
    </lineage>
</organism>
<accession>A0ABV5PK65</accession>
<dbReference type="InterPro" id="IPR006823">
    <property type="entry name" value="Ceramidase_alk"/>
</dbReference>
<dbReference type="InterPro" id="IPR038445">
    <property type="entry name" value="NCDase_C_sf"/>
</dbReference>
<feature type="region of interest" description="Disordered" evidence="4">
    <location>
        <begin position="490"/>
        <end position="523"/>
    </location>
</feature>
<gene>
    <name evidence="7" type="ORF">ACFFTU_27005</name>
</gene>
<dbReference type="RefSeq" id="WP_345225468.1">
    <property type="nucleotide sequence ID" value="NZ_BAAAXE010000013.1"/>
</dbReference>
<dbReference type="EC" id="3.5.1.23" evidence="3"/>
<feature type="domain" description="Neutral/alkaline non-lysosomal ceramidase C-terminal" evidence="6">
    <location>
        <begin position="486"/>
        <end position="631"/>
    </location>
</feature>
<evidence type="ECO:0000256" key="3">
    <source>
        <dbReference type="RuleBase" id="RU366019"/>
    </source>
</evidence>
<comment type="caution">
    <text evidence="7">The sequence shown here is derived from an EMBL/GenBank/DDBJ whole genome shotgun (WGS) entry which is preliminary data.</text>
</comment>
<keyword evidence="2 3" id="KW-0378">Hydrolase</keyword>
<evidence type="ECO:0000313" key="7">
    <source>
        <dbReference type="EMBL" id="MFB9523601.1"/>
    </source>
</evidence>
<dbReference type="Gene3D" id="2.60.40.2300">
    <property type="entry name" value="Neutral/alkaline non-lysosomal ceramidase, C-terminal domain"/>
    <property type="match status" value="1"/>
</dbReference>
<dbReference type="EMBL" id="JBHMCR010000018">
    <property type="protein sequence ID" value="MFB9523601.1"/>
    <property type="molecule type" value="Genomic_DNA"/>
</dbReference>
<keyword evidence="3" id="KW-0746">Sphingolipid metabolism</keyword>
<dbReference type="Pfam" id="PF17048">
    <property type="entry name" value="Ceramidse_alk_C"/>
    <property type="match status" value="1"/>
</dbReference>
<dbReference type="InterPro" id="IPR031329">
    <property type="entry name" value="NEUT/ALK_ceramidase_N"/>
</dbReference>
<evidence type="ECO:0000313" key="8">
    <source>
        <dbReference type="Proteomes" id="UP001589718"/>
    </source>
</evidence>
<evidence type="ECO:0000256" key="1">
    <source>
        <dbReference type="ARBA" id="ARBA00009835"/>
    </source>
</evidence>
<feature type="domain" description="Neutral/alkaline non-lysosomal ceramidase N-terminal" evidence="5">
    <location>
        <begin position="4"/>
        <end position="480"/>
    </location>
</feature>
<reference evidence="7 8" key="1">
    <citation type="submission" date="2024-09" db="EMBL/GenBank/DDBJ databases">
        <authorList>
            <person name="Sun Q."/>
            <person name="Mori K."/>
        </authorList>
    </citation>
    <scope>NUCLEOTIDE SEQUENCE [LARGE SCALE GENOMIC DNA]</scope>
    <source>
        <strain evidence="7 8">JCM 4362</strain>
    </source>
</reference>
<protein>
    <recommendedName>
        <fullName evidence="3">Neutral ceramidase</fullName>
        <ecNumber evidence="3">3.5.1.23</ecNumber>
    </recommendedName>
</protein>
<evidence type="ECO:0000256" key="2">
    <source>
        <dbReference type="ARBA" id="ARBA00022801"/>
    </source>
</evidence>
<name>A0ABV5PK65_STRCM</name>
<dbReference type="PANTHER" id="PTHR12670">
    <property type="entry name" value="CERAMIDASE"/>
    <property type="match status" value="1"/>
</dbReference>
<comment type="catalytic activity">
    <reaction evidence="3">
        <text>an N-acylsphing-4-enine + H2O = sphing-4-enine + a fatty acid</text>
        <dbReference type="Rhea" id="RHEA:20856"/>
        <dbReference type="ChEBI" id="CHEBI:15377"/>
        <dbReference type="ChEBI" id="CHEBI:28868"/>
        <dbReference type="ChEBI" id="CHEBI:52639"/>
        <dbReference type="ChEBI" id="CHEBI:57756"/>
        <dbReference type="EC" id="3.5.1.23"/>
    </reaction>
</comment>
<sequence length="633" mass="67606">MTHLAGRGISDITGEAAECGMLGYGKAGQQTTGLHTRLRARAFAFAEGAGPGDRRVLLVVCELPLMSGGIVREVVRRLPPEWTESNVMLTATHTHCGPGGYFHHALYNSNTGGFRPKTYTAVVDGITEAARAALDDLAPAELSLAHGELHGTSANRSRRAFDRNPEADRAHFPEGVDPHTTLLRIARDGASVGAVHWFPVHNTSMTNANTLISSDNKGYAAYAWERLDGGADYLAPEPPALITAFAQTNAADMSPNLNLRPGSGPTENEYDNTRITGARQQESATALIAEAVPLTGPLDHRVTHLDLSRADVGPQYTGDGRAHRTGAPVGGAAALAGAWADGRGFAGFREGRNPLWDALSRRVVYALSPALRDAQAPKALVLPAGPLNRLRPMVQERVPVQLLRIGRLYLIGIPGEVTVVAGLRLRRTVAAVVGADLADVLVAGYSNGYFHYVTTPEEYDAQEYEGGSTLFGRWQLPALCQTAAALAAAMRDGRPADPGTPEPLPRARPRRRAAPADRPPPGQAYGDLLSFARVGDRVTAAFVAAHPANELRRGDTYLAVERRTADGAWTRVADDGDWSTAFRWTRTGRGTSAATVTWTVPADTPAGAYRLRYFGNSAADEPFSGATEPFDLP</sequence>
<keyword evidence="8" id="KW-1185">Reference proteome</keyword>
<dbReference type="PANTHER" id="PTHR12670:SF1">
    <property type="entry name" value="NEUTRAL CERAMIDASE"/>
    <property type="match status" value="1"/>
</dbReference>
<evidence type="ECO:0000259" key="6">
    <source>
        <dbReference type="Pfam" id="PF17048"/>
    </source>
</evidence>
<dbReference type="Pfam" id="PF04734">
    <property type="entry name" value="Ceramidase_alk"/>
    <property type="match status" value="1"/>
</dbReference>
<dbReference type="InterPro" id="IPR031331">
    <property type="entry name" value="NEUT/ALK_ceramidase_C"/>
</dbReference>
<keyword evidence="3" id="KW-0443">Lipid metabolism</keyword>
<evidence type="ECO:0000256" key="4">
    <source>
        <dbReference type="SAM" id="MobiDB-lite"/>
    </source>
</evidence>
<proteinExistence type="inferred from homology"/>